<keyword evidence="5" id="KW-0560">Oxidoreductase</keyword>
<dbReference type="Gene3D" id="3.40.462.20">
    <property type="match status" value="1"/>
</dbReference>
<comment type="similarity">
    <text evidence="2">Belongs to the oxygen-dependent FAD-linked oxidoreductase family.</text>
</comment>
<dbReference type="GO" id="GO:0071949">
    <property type="term" value="F:FAD binding"/>
    <property type="evidence" value="ECO:0007669"/>
    <property type="project" value="InterPro"/>
</dbReference>
<dbReference type="Pfam" id="PF01565">
    <property type="entry name" value="FAD_binding_4"/>
    <property type="match status" value="1"/>
</dbReference>
<dbReference type="AlphaFoldDB" id="A0A917ETA8"/>
<evidence type="ECO:0000256" key="1">
    <source>
        <dbReference type="ARBA" id="ARBA00001974"/>
    </source>
</evidence>
<gene>
    <name evidence="7" type="ORF">GCM10011399_03280</name>
</gene>
<organism evidence="7 8">
    <name type="scientific">Subtercola lobariae</name>
    <dbReference type="NCBI Taxonomy" id="1588641"/>
    <lineage>
        <taxon>Bacteria</taxon>
        <taxon>Bacillati</taxon>
        <taxon>Actinomycetota</taxon>
        <taxon>Actinomycetes</taxon>
        <taxon>Micrococcales</taxon>
        <taxon>Microbacteriaceae</taxon>
        <taxon>Subtercola</taxon>
    </lineage>
</organism>
<dbReference type="RefSeq" id="WP_188672680.1">
    <property type="nucleotide sequence ID" value="NZ_BMGP01000001.1"/>
</dbReference>
<evidence type="ECO:0000313" key="8">
    <source>
        <dbReference type="Proteomes" id="UP000598775"/>
    </source>
</evidence>
<accession>A0A917ETA8</accession>
<evidence type="ECO:0000256" key="2">
    <source>
        <dbReference type="ARBA" id="ARBA00005466"/>
    </source>
</evidence>
<name>A0A917ETA8_9MICO</name>
<evidence type="ECO:0000256" key="4">
    <source>
        <dbReference type="ARBA" id="ARBA00022827"/>
    </source>
</evidence>
<dbReference type="Proteomes" id="UP000598775">
    <property type="component" value="Unassembled WGS sequence"/>
</dbReference>
<dbReference type="InterPro" id="IPR006094">
    <property type="entry name" value="Oxid_FAD_bind_N"/>
</dbReference>
<dbReference type="PANTHER" id="PTHR42973">
    <property type="entry name" value="BINDING OXIDOREDUCTASE, PUTATIVE (AFU_ORTHOLOGUE AFUA_1G17690)-RELATED"/>
    <property type="match status" value="1"/>
</dbReference>
<evidence type="ECO:0000313" key="7">
    <source>
        <dbReference type="EMBL" id="GGF12693.1"/>
    </source>
</evidence>
<dbReference type="Gene3D" id="3.30.43.10">
    <property type="entry name" value="Uridine Diphospho-n-acetylenolpyruvylglucosamine Reductase, domain 2"/>
    <property type="match status" value="1"/>
</dbReference>
<keyword evidence="8" id="KW-1185">Reference proteome</keyword>
<dbReference type="InterPro" id="IPR036318">
    <property type="entry name" value="FAD-bd_PCMH-like_sf"/>
</dbReference>
<dbReference type="SUPFAM" id="SSF56176">
    <property type="entry name" value="FAD-binding/transporter-associated domain-like"/>
    <property type="match status" value="1"/>
</dbReference>
<proteinExistence type="inferred from homology"/>
<dbReference type="InterPro" id="IPR016169">
    <property type="entry name" value="FAD-bd_PCMH_sub2"/>
</dbReference>
<dbReference type="InterPro" id="IPR006093">
    <property type="entry name" value="Oxy_OxRdtase_FAD_BS"/>
</dbReference>
<evidence type="ECO:0000256" key="5">
    <source>
        <dbReference type="ARBA" id="ARBA00023002"/>
    </source>
</evidence>
<comment type="caution">
    <text evidence="7">The sequence shown here is derived from an EMBL/GenBank/DDBJ whole genome shotgun (WGS) entry which is preliminary data.</text>
</comment>
<dbReference type="EMBL" id="BMGP01000001">
    <property type="protein sequence ID" value="GGF12693.1"/>
    <property type="molecule type" value="Genomic_DNA"/>
</dbReference>
<dbReference type="InterPro" id="IPR016167">
    <property type="entry name" value="FAD-bd_PCMH_sub1"/>
</dbReference>
<evidence type="ECO:0000259" key="6">
    <source>
        <dbReference type="PROSITE" id="PS51387"/>
    </source>
</evidence>
<sequence length="452" mass="46765">MTDFTPLREATTAPVLTPGDSGYATELLSNNRFWQHTPEAVVAVTSVDDIAAVVRFAAEHTLPIRVLATGHGDESAITDGIVISTKHLLGVTVNPEAKTATFSAGTTWADIVAAADAHHLAAITGAAPGIGAVGYLLGGGIGPLVRSHGISSDYLTSLTLVTADADIVTADAATNPDLFWALRGGKGGFGVVTEATIRLVELPALYAGNIMFAEEHIEAVLRGWVDYTATAPASVSTSVAIMRFPPLPELPPFLSGKTLIALRFAFPGGADEGAALVAPLRALAPSVVDSVRPMGPMDVPSIHEDPTDPAPSTGVGGLLSSVDHDFATALLGLVGAGEDIALVSVELRHLGAAAAVDVPEGSAAGGRIGAFTYYAVGILAEPEHVPTVKAACAELVTTLGPWLSPQTMVNMTTTAYLDPVEFAEAWPPAIFDRLATLRVEYDPTRVFPYAPV</sequence>
<dbReference type="GO" id="GO:0016491">
    <property type="term" value="F:oxidoreductase activity"/>
    <property type="evidence" value="ECO:0007669"/>
    <property type="project" value="UniProtKB-KW"/>
</dbReference>
<keyword evidence="4" id="KW-0274">FAD</keyword>
<dbReference type="InterPro" id="IPR050416">
    <property type="entry name" value="FAD-linked_Oxidoreductase"/>
</dbReference>
<dbReference type="PROSITE" id="PS00862">
    <property type="entry name" value="OX2_COVAL_FAD"/>
    <property type="match status" value="1"/>
</dbReference>
<evidence type="ECO:0000256" key="3">
    <source>
        <dbReference type="ARBA" id="ARBA00022630"/>
    </source>
</evidence>
<reference evidence="7 8" key="1">
    <citation type="journal article" date="2014" name="Int. J. Syst. Evol. Microbiol.">
        <title>Complete genome sequence of Corynebacterium casei LMG S-19264T (=DSM 44701T), isolated from a smear-ripened cheese.</title>
        <authorList>
            <consortium name="US DOE Joint Genome Institute (JGI-PGF)"/>
            <person name="Walter F."/>
            <person name="Albersmeier A."/>
            <person name="Kalinowski J."/>
            <person name="Ruckert C."/>
        </authorList>
    </citation>
    <scope>NUCLEOTIDE SEQUENCE [LARGE SCALE GENOMIC DNA]</scope>
    <source>
        <strain evidence="7 8">CGMCC 1.12976</strain>
    </source>
</reference>
<protein>
    <submittedName>
        <fullName evidence="7">FAD-linked oxidase</fullName>
    </submittedName>
</protein>
<feature type="domain" description="FAD-binding PCMH-type" evidence="6">
    <location>
        <begin position="34"/>
        <end position="202"/>
    </location>
</feature>
<dbReference type="PANTHER" id="PTHR42973:SF39">
    <property type="entry name" value="FAD-BINDING PCMH-TYPE DOMAIN-CONTAINING PROTEIN"/>
    <property type="match status" value="1"/>
</dbReference>
<comment type="cofactor">
    <cofactor evidence="1">
        <name>FAD</name>
        <dbReference type="ChEBI" id="CHEBI:57692"/>
    </cofactor>
</comment>
<dbReference type="Gene3D" id="3.30.465.10">
    <property type="match status" value="1"/>
</dbReference>
<dbReference type="InterPro" id="IPR016166">
    <property type="entry name" value="FAD-bd_PCMH"/>
</dbReference>
<keyword evidence="3" id="KW-0285">Flavoprotein</keyword>
<dbReference type="PROSITE" id="PS51387">
    <property type="entry name" value="FAD_PCMH"/>
    <property type="match status" value="1"/>
</dbReference>